<name>A0ABW0YJ92_9BACI</name>
<dbReference type="SUPFAM" id="SSF53448">
    <property type="entry name" value="Nucleotide-diphospho-sugar transferases"/>
    <property type="match status" value="1"/>
</dbReference>
<protein>
    <submittedName>
        <fullName evidence="2">Glycosyltransferase family 2 protein</fullName>
    </submittedName>
</protein>
<evidence type="ECO:0000313" key="2">
    <source>
        <dbReference type="EMBL" id="MFC5711771.1"/>
    </source>
</evidence>
<reference evidence="3" key="1">
    <citation type="journal article" date="2019" name="Int. J. Syst. Evol. Microbiol.">
        <title>The Global Catalogue of Microorganisms (GCM) 10K type strain sequencing project: providing services to taxonomists for standard genome sequencing and annotation.</title>
        <authorList>
            <consortium name="The Broad Institute Genomics Platform"/>
            <consortium name="The Broad Institute Genome Sequencing Center for Infectious Disease"/>
            <person name="Wu L."/>
            <person name="Ma J."/>
        </authorList>
    </citation>
    <scope>NUCLEOTIDE SEQUENCE [LARGE SCALE GENOMIC DNA]</scope>
    <source>
        <strain evidence="3">CECT 7184</strain>
    </source>
</reference>
<comment type="caution">
    <text evidence="2">The sequence shown here is derived from an EMBL/GenBank/DDBJ whole genome shotgun (WGS) entry which is preliminary data.</text>
</comment>
<dbReference type="Gene3D" id="3.90.550.10">
    <property type="entry name" value="Spore Coat Polysaccharide Biosynthesis Protein SpsA, Chain A"/>
    <property type="match status" value="1"/>
</dbReference>
<dbReference type="EMBL" id="JBHSOZ010000003">
    <property type="protein sequence ID" value="MFC5711771.1"/>
    <property type="molecule type" value="Genomic_DNA"/>
</dbReference>
<feature type="domain" description="Glycosyltransferase 2-like" evidence="1">
    <location>
        <begin position="4"/>
        <end position="172"/>
    </location>
</feature>
<organism evidence="2 3">
    <name type="scientific">Thalassorhabdus alkalitolerans</name>
    <dbReference type="NCBI Taxonomy" id="2282697"/>
    <lineage>
        <taxon>Bacteria</taxon>
        <taxon>Bacillati</taxon>
        <taxon>Bacillota</taxon>
        <taxon>Bacilli</taxon>
        <taxon>Bacillales</taxon>
        <taxon>Bacillaceae</taxon>
        <taxon>Thalassorhabdus</taxon>
    </lineage>
</organism>
<dbReference type="PANTHER" id="PTHR43685:SF10">
    <property type="entry name" value="LACTO-N-NEOTETRAOSE BIOSYNTHESIS GLYCOSYL TRANSFERASE LGTA"/>
    <property type="match status" value="1"/>
</dbReference>
<accession>A0ABW0YJ92</accession>
<dbReference type="InterPro" id="IPR050834">
    <property type="entry name" value="Glycosyltransf_2"/>
</dbReference>
<dbReference type="Proteomes" id="UP001596142">
    <property type="component" value="Unassembled WGS sequence"/>
</dbReference>
<keyword evidence="3" id="KW-1185">Reference proteome</keyword>
<sequence>MLISVVMAVYNEETYVAEAVSSILNQTYKNFEFIIVNDGSTDNTKSILEQYKDSRIKILELPKNIGVANARNIGVKNAIGDWIAVQDADDVSLPNRLEECASFIKEHPRISAVSSLIECIPGSSPLTAEKIEFEENIYNRFDTGEKVKDALYYGCPICHGSAIFSKAVFEKVGGYNLSYKIGHDYDLWIQLSKILPIEKLPKKLYQFRFNENSVSRSDVKATCNEVILISSVNICEYLKIELDSPPTILVFGTEQANKNFKKRIKPQIPKKYGSFNYIKHEKASDITKAYSLFRKKKFNALLMLDHEQAYEAKRFFKRQGLKKNQDFFVVWNITND</sequence>
<dbReference type="RefSeq" id="WP_385938496.1">
    <property type="nucleotide sequence ID" value="NZ_JBHSOZ010000003.1"/>
</dbReference>
<dbReference type="InterPro" id="IPR001173">
    <property type="entry name" value="Glyco_trans_2-like"/>
</dbReference>
<evidence type="ECO:0000313" key="3">
    <source>
        <dbReference type="Proteomes" id="UP001596142"/>
    </source>
</evidence>
<dbReference type="InterPro" id="IPR029044">
    <property type="entry name" value="Nucleotide-diphossugar_trans"/>
</dbReference>
<proteinExistence type="predicted"/>
<evidence type="ECO:0000259" key="1">
    <source>
        <dbReference type="Pfam" id="PF00535"/>
    </source>
</evidence>
<dbReference type="PANTHER" id="PTHR43685">
    <property type="entry name" value="GLYCOSYLTRANSFERASE"/>
    <property type="match status" value="1"/>
</dbReference>
<gene>
    <name evidence="2" type="ORF">ACFPU1_03150</name>
</gene>
<dbReference type="Pfam" id="PF00535">
    <property type="entry name" value="Glycos_transf_2"/>
    <property type="match status" value="1"/>
</dbReference>